<evidence type="ECO:0000313" key="2">
    <source>
        <dbReference type="EMBL" id="JAV90842.1"/>
    </source>
</evidence>
<dbReference type="Pfam" id="PF00078">
    <property type="entry name" value="RVT_1"/>
    <property type="match status" value="1"/>
</dbReference>
<dbReference type="SUPFAM" id="SSF56672">
    <property type="entry name" value="DNA/RNA polymerases"/>
    <property type="match status" value="1"/>
</dbReference>
<dbReference type="PANTHER" id="PTHR33332">
    <property type="entry name" value="REVERSE TRANSCRIPTASE DOMAIN-CONTAINING PROTEIN"/>
    <property type="match status" value="1"/>
</dbReference>
<dbReference type="CDD" id="cd01650">
    <property type="entry name" value="RT_nLTR_like"/>
    <property type="match status" value="1"/>
</dbReference>
<protein>
    <recommendedName>
        <fullName evidence="1">Reverse transcriptase domain-containing protein</fullName>
    </recommendedName>
</protein>
<feature type="domain" description="Reverse transcriptase" evidence="1">
    <location>
        <begin position="104"/>
        <end position="362"/>
    </location>
</feature>
<dbReference type="AlphaFoldDB" id="A0A1Y1MYU4"/>
<dbReference type="InterPro" id="IPR000477">
    <property type="entry name" value="RT_dom"/>
</dbReference>
<name>A0A1Y1MYU4_PHOPY</name>
<dbReference type="InterPro" id="IPR043502">
    <property type="entry name" value="DNA/RNA_pol_sf"/>
</dbReference>
<organism evidence="2">
    <name type="scientific">Photinus pyralis</name>
    <name type="common">Common eastern firefly</name>
    <name type="synonym">Lampyris pyralis</name>
    <dbReference type="NCBI Taxonomy" id="7054"/>
    <lineage>
        <taxon>Eukaryota</taxon>
        <taxon>Metazoa</taxon>
        <taxon>Ecdysozoa</taxon>
        <taxon>Arthropoda</taxon>
        <taxon>Hexapoda</taxon>
        <taxon>Insecta</taxon>
        <taxon>Pterygota</taxon>
        <taxon>Neoptera</taxon>
        <taxon>Endopterygota</taxon>
        <taxon>Coleoptera</taxon>
        <taxon>Polyphaga</taxon>
        <taxon>Elateriformia</taxon>
        <taxon>Elateroidea</taxon>
        <taxon>Lampyridae</taxon>
        <taxon>Lampyrinae</taxon>
        <taxon>Photinus</taxon>
    </lineage>
</organism>
<dbReference type="EMBL" id="GEZM01017202">
    <property type="protein sequence ID" value="JAV90842.1"/>
    <property type="molecule type" value="Transcribed_RNA"/>
</dbReference>
<proteinExistence type="predicted"/>
<accession>A0A1Y1MYU4</accession>
<dbReference type="PROSITE" id="PS50878">
    <property type="entry name" value="RT_POL"/>
    <property type="match status" value="1"/>
</dbReference>
<reference evidence="2" key="1">
    <citation type="journal article" date="2016" name="Sci. Rep.">
        <title>Molecular characterization of firefly nuptial gifts: a multi-omics approach sheds light on postcopulatory sexual selection.</title>
        <authorList>
            <person name="Al-Wathiqui N."/>
            <person name="Fallon T.R."/>
            <person name="South A."/>
            <person name="Weng J.K."/>
            <person name="Lewis S.M."/>
        </authorList>
    </citation>
    <scope>NUCLEOTIDE SEQUENCE</scope>
</reference>
<dbReference type="GO" id="GO:0071897">
    <property type="term" value="P:DNA biosynthetic process"/>
    <property type="evidence" value="ECO:0007669"/>
    <property type="project" value="UniProtKB-ARBA"/>
</dbReference>
<sequence>MNKTSIIPPLMIKDDESTSDRREIANHFAKHFSTAFVEGRIHENSFSTTSEIALAQFKITAEEVFGGLSAIDEFGSTGPDEIPPKFLKNCAQSIFLPLFLLFSSSLEKSVFPSAWKNLKITPIFKNGIKTDYNNYRPISIQSAIPKLFESIVVRQFTQAFSQVLSVNQHGFTKGRSVETNLFLYLNRIFGSLDQGIEVHSIYTDFSKAFDRVNHKLLIFKLKKYGLGNQAVKWLESYLAGRNARVQIDDTLSDLIDIKSGVPQGTHFGPPLFLAYVNDISSIFSSNHALFADDLKLYRPIENTLDVLILQQDLVQLEIWVLDNDLQLNLTKCCSICFSKKSSPSVPLYHLCGQELQHVGIIKDLGVVLDTKLNFQHHYDHVISKASKMVGLIRRQCKDFFNITALRTLYFSLVRSHLDYCCTIWSPYYLTHVNRLEKIQNNFLRLIKYKFLLHGIILDRTENVRLYLGILTLKQRRNLLTACFGFKLLNGYLNCPDILSTINLNVPQRFVRSARLLHARQCRTLYFQNSPLNRMVDLINSLHLKIDFFGLPLAAFKRTGNSLLIQ</sequence>
<evidence type="ECO:0000259" key="1">
    <source>
        <dbReference type="PROSITE" id="PS50878"/>
    </source>
</evidence>